<keyword evidence="7" id="KW-0539">Nucleus</keyword>
<reference evidence="9 10" key="1">
    <citation type="journal article" date="2019" name="BMC Genomics">
        <title>New insights from Opisthorchis felineus genome: update on genomics of the epidemiologically important liver flukes.</title>
        <authorList>
            <person name="Ershov N.I."/>
            <person name="Mordvinov V.A."/>
            <person name="Prokhortchouk E.B."/>
            <person name="Pakharukova M.Y."/>
            <person name="Gunbin K.V."/>
            <person name="Ustyantsev K."/>
            <person name="Genaev M.A."/>
            <person name="Blinov A.G."/>
            <person name="Mazur A."/>
            <person name="Boulygina E."/>
            <person name="Tsygankova S."/>
            <person name="Khrameeva E."/>
            <person name="Chekanov N."/>
            <person name="Fan G."/>
            <person name="Xiao A."/>
            <person name="Zhang H."/>
            <person name="Xu X."/>
            <person name="Yang H."/>
            <person name="Solovyev V."/>
            <person name="Lee S.M."/>
            <person name="Liu X."/>
            <person name="Afonnikov D.A."/>
            <person name="Skryabin K.G."/>
        </authorList>
    </citation>
    <scope>NUCLEOTIDE SEQUENCE [LARGE SCALE GENOMIC DNA]</scope>
    <source>
        <strain evidence="9">AK-0245</strain>
        <tissue evidence="9">Whole organism</tissue>
    </source>
</reference>
<accession>A0A4S2LSA6</accession>
<dbReference type="GO" id="GO:0003677">
    <property type="term" value="F:DNA binding"/>
    <property type="evidence" value="ECO:0007669"/>
    <property type="project" value="UniProtKB-KW"/>
</dbReference>
<dbReference type="Gene3D" id="2.40.50.140">
    <property type="entry name" value="Nucleic acid-binding proteins"/>
    <property type="match status" value="1"/>
</dbReference>
<evidence type="ECO:0000256" key="7">
    <source>
        <dbReference type="ARBA" id="ARBA00023242"/>
    </source>
</evidence>
<dbReference type="STRING" id="147828.A0A4S2LSA6"/>
<dbReference type="InterPro" id="IPR040260">
    <property type="entry name" value="RFA2-like"/>
</dbReference>
<keyword evidence="10" id="KW-1185">Reference proteome</keyword>
<proteinExistence type="predicted"/>
<dbReference type="PANTHER" id="PTHR13989:SF33">
    <property type="entry name" value="CST COMPLEX SUBUNIT STN1"/>
    <property type="match status" value="1"/>
</dbReference>
<dbReference type="AlphaFoldDB" id="A0A4S2LSA6"/>
<dbReference type="Proteomes" id="UP000308267">
    <property type="component" value="Unassembled WGS sequence"/>
</dbReference>
<dbReference type="OrthoDB" id="77828at2759"/>
<sequence length="345" mass="39367">MSLHTLDDSAWRSVDSLHIENSPRTTSSTSVILDPLANEHYQLLIGDLLRAQAAADLDIFRLGRRWLLYVDLVGLVRTVFEREKFWSVEIDDGTGCISCTVWRHTDFPISSSTSSAIHPTKSAEYHRICDQLLQLSNRSSPTLSVSHSAFQLHLGDLVHLKGRLKRFRGQLKVNVHFCRLLDDPAEQLKQLMHRNLLMHEVYSKPYNPELIAKQVTNSHTVNCARSFVDEARRIFEEDSLTTFTKVDLFLNNRLTEQMCALLTPLTTLSKQNIVQHVCDAIAACQLNATDTQESGVSESAILKFLRRENPREYYRLTPSALGRVLNVLEGESKVYQTKQRQYKLS</sequence>
<evidence type="ECO:0000256" key="6">
    <source>
        <dbReference type="ARBA" id="ARBA00023125"/>
    </source>
</evidence>
<name>A0A4S2LSA6_OPIFE</name>
<evidence type="ECO:0000313" key="9">
    <source>
        <dbReference type="EMBL" id="TGZ63938.1"/>
    </source>
</evidence>
<dbReference type="SUPFAM" id="SSF50249">
    <property type="entry name" value="Nucleic acid-binding proteins"/>
    <property type="match status" value="1"/>
</dbReference>
<gene>
    <name evidence="9" type="ORF">CRM22_006640</name>
</gene>
<evidence type="ECO:0000256" key="8">
    <source>
        <dbReference type="ARBA" id="ARBA00030039"/>
    </source>
</evidence>
<evidence type="ECO:0000256" key="4">
    <source>
        <dbReference type="ARBA" id="ARBA00022454"/>
    </source>
</evidence>
<evidence type="ECO:0000313" key="10">
    <source>
        <dbReference type="Proteomes" id="UP000308267"/>
    </source>
</evidence>
<dbReference type="InterPro" id="IPR012340">
    <property type="entry name" value="NA-bd_OB-fold"/>
</dbReference>
<keyword evidence="4" id="KW-0158">Chromosome</keyword>
<keyword evidence="5" id="KW-0779">Telomere</keyword>
<dbReference type="PANTHER" id="PTHR13989">
    <property type="entry name" value="REPLICATION PROTEIN A-RELATED"/>
    <property type="match status" value="1"/>
</dbReference>
<keyword evidence="6" id="KW-0238">DNA-binding</keyword>
<organism evidence="9 10">
    <name type="scientific">Opisthorchis felineus</name>
    <dbReference type="NCBI Taxonomy" id="147828"/>
    <lineage>
        <taxon>Eukaryota</taxon>
        <taxon>Metazoa</taxon>
        <taxon>Spiralia</taxon>
        <taxon>Lophotrochozoa</taxon>
        <taxon>Platyhelminthes</taxon>
        <taxon>Trematoda</taxon>
        <taxon>Digenea</taxon>
        <taxon>Opisthorchiida</taxon>
        <taxon>Opisthorchiata</taxon>
        <taxon>Opisthorchiidae</taxon>
        <taxon>Opisthorchis</taxon>
    </lineage>
</organism>
<comment type="subcellular location">
    <subcellularLocation>
        <location evidence="2">Chromosome</location>
        <location evidence="2">Telomere</location>
    </subcellularLocation>
    <subcellularLocation>
        <location evidence="1">Nucleus</location>
    </subcellularLocation>
</comment>
<evidence type="ECO:0000256" key="3">
    <source>
        <dbReference type="ARBA" id="ARBA00017411"/>
    </source>
</evidence>
<dbReference type="GO" id="GO:0000781">
    <property type="term" value="C:chromosome, telomeric region"/>
    <property type="evidence" value="ECO:0007669"/>
    <property type="project" value="UniProtKB-SubCell"/>
</dbReference>
<evidence type="ECO:0000256" key="2">
    <source>
        <dbReference type="ARBA" id="ARBA00004574"/>
    </source>
</evidence>
<evidence type="ECO:0000256" key="1">
    <source>
        <dbReference type="ARBA" id="ARBA00004123"/>
    </source>
</evidence>
<protein>
    <recommendedName>
        <fullName evidence="3">CST complex subunit STN1</fullName>
    </recommendedName>
    <alternativeName>
        <fullName evidence="8">Suppressor of cdc thirteen homolog</fullName>
    </alternativeName>
</protein>
<dbReference type="EMBL" id="SJOL01006971">
    <property type="protein sequence ID" value="TGZ63938.1"/>
    <property type="molecule type" value="Genomic_DNA"/>
</dbReference>
<comment type="caution">
    <text evidence="9">The sequence shown here is derived from an EMBL/GenBank/DDBJ whole genome shotgun (WGS) entry which is preliminary data.</text>
</comment>
<dbReference type="GO" id="GO:0005634">
    <property type="term" value="C:nucleus"/>
    <property type="evidence" value="ECO:0007669"/>
    <property type="project" value="UniProtKB-SubCell"/>
</dbReference>
<evidence type="ECO:0000256" key="5">
    <source>
        <dbReference type="ARBA" id="ARBA00022895"/>
    </source>
</evidence>